<evidence type="ECO:0000256" key="9">
    <source>
        <dbReference type="ARBA" id="ARBA00022949"/>
    </source>
</evidence>
<dbReference type="InterPro" id="IPR001452">
    <property type="entry name" value="SH3_domain"/>
</dbReference>
<protein>
    <recommendedName>
        <fullName evidence="13">Breast cancer anti-estrogen resistance protein 1</fullName>
    </recommendedName>
    <alternativeName>
        <fullName evidence="14">CRK-associated substrate</fullName>
    </alternativeName>
    <alternativeName>
        <fullName evidence="15">p130cas</fullName>
    </alternativeName>
</protein>
<feature type="non-terminal residue" evidence="20">
    <location>
        <position position="826"/>
    </location>
</feature>
<dbReference type="InterPro" id="IPR035746">
    <property type="entry name" value="NEDD9_SH3"/>
</dbReference>
<reference evidence="20" key="1">
    <citation type="submission" date="2019-09" db="EMBL/GenBank/DDBJ databases">
        <title>Bird 10,000 Genomes (B10K) Project - Family phase.</title>
        <authorList>
            <person name="Zhang G."/>
        </authorList>
    </citation>
    <scope>NUCLEOTIDE SEQUENCE</scope>
    <source>
        <strain evidence="20">B10K-CU-031-38</strain>
    </source>
</reference>
<evidence type="ECO:0000256" key="10">
    <source>
        <dbReference type="ARBA" id="ARBA00022990"/>
    </source>
</evidence>
<evidence type="ECO:0000313" key="20">
    <source>
        <dbReference type="EMBL" id="NXC71220.1"/>
    </source>
</evidence>
<evidence type="ECO:0000256" key="8">
    <source>
        <dbReference type="ARBA" id="ARBA00022889"/>
    </source>
</evidence>
<evidence type="ECO:0000256" key="17">
    <source>
        <dbReference type="SAM" id="Coils"/>
    </source>
</evidence>
<dbReference type="Pfam" id="PF12026">
    <property type="entry name" value="CAS_C"/>
    <property type="match status" value="1"/>
</dbReference>
<evidence type="ECO:0000313" key="21">
    <source>
        <dbReference type="Proteomes" id="UP000657035"/>
    </source>
</evidence>
<keyword evidence="7" id="KW-0597">Phosphoprotein</keyword>
<dbReference type="FunFam" id="1.20.120.230:FF:000001">
    <property type="entry name" value="Breast cancer anti-estrogen resistance 1"/>
    <property type="match status" value="1"/>
</dbReference>
<accession>A0A851PTN1</accession>
<keyword evidence="11" id="KW-0729">SH3-binding</keyword>
<organism evidence="20 21">
    <name type="scientific">Anhinga anhinga</name>
    <name type="common">Anhinga</name>
    <name type="synonym">Plotus anhinga</name>
    <dbReference type="NCBI Taxonomy" id="56067"/>
    <lineage>
        <taxon>Eukaryota</taxon>
        <taxon>Metazoa</taxon>
        <taxon>Chordata</taxon>
        <taxon>Craniata</taxon>
        <taxon>Vertebrata</taxon>
        <taxon>Euteleostomi</taxon>
        <taxon>Archelosauria</taxon>
        <taxon>Archosauria</taxon>
        <taxon>Dinosauria</taxon>
        <taxon>Saurischia</taxon>
        <taxon>Theropoda</taxon>
        <taxon>Coelurosauria</taxon>
        <taxon>Aves</taxon>
        <taxon>Neognathae</taxon>
        <taxon>Neoaves</taxon>
        <taxon>Aequornithes</taxon>
        <taxon>Suliformes</taxon>
        <taxon>Anhingidae</taxon>
        <taxon>Anhinga</taxon>
    </lineage>
</organism>
<dbReference type="GO" id="GO:0016477">
    <property type="term" value="P:cell migration"/>
    <property type="evidence" value="ECO:0007669"/>
    <property type="project" value="TreeGrafter"/>
</dbReference>
<gene>
    <name evidence="20" type="primary">Nedd9</name>
    <name evidence="20" type="ORF">ANHANH_R02294</name>
</gene>
<dbReference type="PANTHER" id="PTHR10654">
    <property type="entry name" value="CAS SCAFFOLDING PROTEIN"/>
    <property type="match status" value="1"/>
</dbReference>
<dbReference type="Proteomes" id="UP000657035">
    <property type="component" value="Unassembled WGS sequence"/>
</dbReference>
<evidence type="ECO:0000256" key="3">
    <source>
        <dbReference type="ARBA" id="ARBA00004496"/>
    </source>
</evidence>
<evidence type="ECO:0000256" key="11">
    <source>
        <dbReference type="ARBA" id="ARBA00023036"/>
    </source>
</evidence>
<dbReference type="PANTHER" id="PTHR10654:SF20">
    <property type="entry name" value="ENHANCER OF FILAMENTATION 1"/>
    <property type="match status" value="1"/>
</dbReference>
<dbReference type="SUPFAM" id="SSF50044">
    <property type="entry name" value="SH3-domain"/>
    <property type="match status" value="1"/>
</dbReference>
<comment type="caution">
    <text evidence="20">The sequence shown here is derived from an EMBL/GenBank/DDBJ whole genome shotgun (WGS) entry which is preliminary data.</text>
</comment>
<evidence type="ECO:0000256" key="2">
    <source>
        <dbReference type="ARBA" id="ARBA00004489"/>
    </source>
</evidence>
<keyword evidence="21" id="KW-1185">Reference proteome</keyword>
<dbReference type="InterPro" id="IPR038319">
    <property type="entry name" value="Serine_rich_sf"/>
</dbReference>
<feature type="non-terminal residue" evidence="20">
    <location>
        <position position="1"/>
    </location>
</feature>
<dbReference type="GO" id="GO:0005925">
    <property type="term" value="C:focal adhesion"/>
    <property type="evidence" value="ECO:0007669"/>
    <property type="project" value="UniProtKB-SubCell"/>
</dbReference>
<feature type="domain" description="SH3" evidence="19">
    <location>
        <begin position="3"/>
        <end position="65"/>
    </location>
</feature>
<keyword evidence="6" id="KW-0963">Cytoplasm</keyword>
<dbReference type="FunFam" id="1.20.120.830:FF:000001">
    <property type="entry name" value="BCAR1 scaffold protein, Cas family member"/>
    <property type="match status" value="1"/>
</dbReference>
<dbReference type="Gene3D" id="2.30.30.40">
    <property type="entry name" value="SH3 Domains"/>
    <property type="match status" value="1"/>
</dbReference>
<dbReference type="InterPro" id="IPR021901">
    <property type="entry name" value="CAS_C"/>
</dbReference>
<dbReference type="GO" id="GO:0005737">
    <property type="term" value="C:cytoplasm"/>
    <property type="evidence" value="ECO:0007669"/>
    <property type="project" value="UniProtKB-SubCell"/>
</dbReference>
<dbReference type="Gene3D" id="1.20.120.830">
    <property type="entry name" value="Serine-rich domain"/>
    <property type="match status" value="1"/>
</dbReference>
<dbReference type="Pfam" id="PF14604">
    <property type="entry name" value="SH3_9"/>
    <property type="match status" value="1"/>
</dbReference>
<feature type="region of interest" description="Disordered" evidence="18">
    <location>
        <begin position="364"/>
        <end position="387"/>
    </location>
</feature>
<evidence type="ECO:0000256" key="5">
    <source>
        <dbReference type="ARBA" id="ARBA00022443"/>
    </source>
</evidence>
<dbReference type="PROSITE" id="PS50002">
    <property type="entry name" value="SH3"/>
    <property type="match status" value="1"/>
</dbReference>
<keyword evidence="5 16" id="KW-0728">SH3 domain</keyword>
<dbReference type="Gene3D" id="1.20.120.230">
    <property type="entry name" value="Alpha-catenin/vinculin-like"/>
    <property type="match status" value="1"/>
</dbReference>
<comment type="subcellular location">
    <subcellularLocation>
        <location evidence="1">Cell junction</location>
        <location evidence="1">Focal adhesion</location>
    </subcellularLocation>
    <subcellularLocation>
        <location evidence="2">Cell projection</location>
        <location evidence="2">Axon</location>
    </subcellularLocation>
    <subcellularLocation>
        <location evidence="3">Cytoplasm</location>
    </subcellularLocation>
</comment>
<dbReference type="GO" id="GO:0005886">
    <property type="term" value="C:plasma membrane"/>
    <property type="evidence" value="ECO:0007669"/>
    <property type="project" value="TreeGrafter"/>
</dbReference>
<dbReference type="InterPro" id="IPR014928">
    <property type="entry name" value="Serine_rich_dom"/>
</dbReference>
<evidence type="ECO:0000256" key="15">
    <source>
        <dbReference type="ARBA" id="ARBA00081467"/>
    </source>
</evidence>
<dbReference type="SMART" id="SM00326">
    <property type="entry name" value="SH3"/>
    <property type="match status" value="1"/>
</dbReference>
<dbReference type="GO" id="GO:0030424">
    <property type="term" value="C:axon"/>
    <property type="evidence" value="ECO:0007669"/>
    <property type="project" value="UniProtKB-SubCell"/>
</dbReference>
<dbReference type="InterPro" id="IPR037362">
    <property type="entry name" value="CAS_fam"/>
</dbReference>
<proteinExistence type="inferred from homology"/>
<evidence type="ECO:0000256" key="13">
    <source>
        <dbReference type="ARBA" id="ARBA00072413"/>
    </source>
</evidence>
<dbReference type="Pfam" id="PF08824">
    <property type="entry name" value="Serine_rich"/>
    <property type="match status" value="1"/>
</dbReference>
<dbReference type="OrthoDB" id="5983572at2759"/>
<dbReference type="CDD" id="cd12002">
    <property type="entry name" value="SH3_NEDD9"/>
    <property type="match status" value="1"/>
</dbReference>
<evidence type="ECO:0000256" key="18">
    <source>
        <dbReference type="SAM" id="MobiDB-lite"/>
    </source>
</evidence>
<dbReference type="GO" id="GO:0017124">
    <property type="term" value="F:SH3 domain binding"/>
    <property type="evidence" value="ECO:0007669"/>
    <property type="project" value="UniProtKB-KW"/>
</dbReference>
<dbReference type="GO" id="GO:0007155">
    <property type="term" value="P:cell adhesion"/>
    <property type="evidence" value="ECO:0007669"/>
    <property type="project" value="UniProtKB-KW"/>
</dbReference>
<dbReference type="EMBL" id="WBMU01001579">
    <property type="protein sequence ID" value="NXC71220.1"/>
    <property type="molecule type" value="Genomic_DNA"/>
</dbReference>
<dbReference type="FunFam" id="2.30.30.40:FF:000009">
    <property type="entry name" value="Breast cancer anti-estrogen resistance 1"/>
    <property type="match status" value="1"/>
</dbReference>
<dbReference type="CDD" id="cd11550">
    <property type="entry name" value="Serine_rich_NEDD9"/>
    <property type="match status" value="1"/>
</dbReference>
<evidence type="ECO:0000256" key="12">
    <source>
        <dbReference type="ARBA" id="ARBA00023273"/>
    </source>
</evidence>
<evidence type="ECO:0000259" key="19">
    <source>
        <dbReference type="PROSITE" id="PS50002"/>
    </source>
</evidence>
<dbReference type="InterPro" id="IPR036028">
    <property type="entry name" value="SH3-like_dom_sf"/>
</dbReference>
<evidence type="ECO:0000256" key="6">
    <source>
        <dbReference type="ARBA" id="ARBA00022490"/>
    </source>
</evidence>
<feature type="coiled-coil region" evidence="17">
    <location>
        <begin position="436"/>
        <end position="497"/>
    </location>
</feature>
<evidence type="ECO:0000256" key="4">
    <source>
        <dbReference type="ARBA" id="ARBA00007848"/>
    </source>
</evidence>
<sequence length="826" mass="92241">LSRQNLMARALYDNVPECAEELAFRKGDILTVIEQNTEGLEGWWLCSLHGRQGIVPGNRVKLLIGPVVQDSPSGQDMSNSGLMHQSFNQQKIYQVPSSHASARDPVYQVPPSHLNQGIYQIPTGHGLVGQDIYQVPPSMQRCIDGPALTNKVITPVRSGQGYVYESPSKYQKDTYDIPPVRPLQGIYDIPPTPVKGSAFPVPMGEAKALAVYDRPSAKGVYATPPSACRNDAGLRENLQDFSSPAGHSVRPEGVYDIPPSITKATGKELNKFSPESLLLPDGVPQRQNVYDVPVNHQNHFLGQQIAPQIDVYDTPRGVAFPGQQTGLSESLIPEGREGVYNVPPPVLQDTKGLQDVTDGIKRLSFSSTGSTRSNMSTSSTTSKDSSFSASTAQDKRLILDPDTAIERLYCLQHMVETAVNNLMAFITADWRSYGYMEKHINEIHTAVDKVEQLLLEYLQFAKGSAANASCLSEFSLLNKMRREVQRLEDSHQILTQTIHDLNSYSWSLNVLAVNRPQNKCDDLDRFVMVARTVPDDAKQLTTTISVNAEVLFKQALSGSRFKNIPENIINTPDYVYDNPHMQHHGEKAQNHCNSLPPLLSKGQHPHNTTSESSEKSWMDDYDYVHLQGKEEFERQQKELLEKENIIKQSKTELEHHQINQFQRLEQEITKPVENDISKWKPPHALQTANSTATSHDSQLLLFYSDQCETHFNSLLNAIDAFFSCVNASQPPRIFVAHSKFIILSAHKLVFIGDMLTRQVTTQDIRKKTMNSSNQLCELLKSVVLATRIAALNYPNTAALQKMVDQVTELSHCAQMFKLSLVQMASI</sequence>
<evidence type="ECO:0000256" key="16">
    <source>
        <dbReference type="PROSITE-ProRule" id="PRU00192"/>
    </source>
</evidence>
<dbReference type="AlphaFoldDB" id="A0A851PTN1"/>
<keyword evidence="17" id="KW-0175">Coiled coil</keyword>
<evidence type="ECO:0000256" key="1">
    <source>
        <dbReference type="ARBA" id="ARBA00004246"/>
    </source>
</evidence>
<evidence type="ECO:0000256" key="14">
    <source>
        <dbReference type="ARBA" id="ARBA00079691"/>
    </source>
</evidence>
<keyword evidence="12" id="KW-0966">Cell projection</keyword>
<keyword evidence="10" id="KW-0007">Acetylation</keyword>
<name>A0A851PTN1_ANHAN</name>
<keyword evidence="8" id="KW-0130">Cell adhesion</keyword>
<evidence type="ECO:0000256" key="7">
    <source>
        <dbReference type="ARBA" id="ARBA00022553"/>
    </source>
</evidence>
<comment type="similarity">
    <text evidence="4">Belongs to the CAS family.</text>
</comment>
<keyword evidence="9" id="KW-0965">Cell junction</keyword>
<dbReference type="GO" id="GO:0007169">
    <property type="term" value="P:cell surface receptor protein tyrosine kinase signaling pathway"/>
    <property type="evidence" value="ECO:0007669"/>
    <property type="project" value="UniProtKB-ARBA"/>
</dbReference>